<organism evidence="3 4">
    <name type="scientific">Setaria italica</name>
    <name type="common">Foxtail millet</name>
    <name type="synonym">Panicum italicum</name>
    <dbReference type="NCBI Taxonomy" id="4555"/>
    <lineage>
        <taxon>Eukaryota</taxon>
        <taxon>Viridiplantae</taxon>
        <taxon>Streptophyta</taxon>
        <taxon>Embryophyta</taxon>
        <taxon>Tracheophyta</taxon>
        <taxon>Spermatophyta</taxon>
        <taxon>Magnoliopsida</taxon>
        <taxon>Liliopsida</taxon>
        <taxon>Poales</taxon>
        <taxon>Poaceae</taxon>
        <taxon>PACMAD clade</taxon>
        <taxon>Panicoideae</taxon>
        <taxon>Panicodae</taxon>
        <taxon>Paniceae</taxon>
        <taxon>Cenchrinae</taxon>
        <taxon>Setaria</taxon>
    </lineage>
</organism>
<dbReference type="Proteomes" id="UP000004995">
    <property type="component" value="Unassembled WGS sequence"/>
</dbReference>
<keyword evidence="1" id="KW-0812">Transmembrane</keyword>
<evidence type="ECO:0000256" key="1">
    <source>
        <dbReference type="SAM" id="Phobius"/>
    </source>
</evidence>
<dbReference type="EnsemblPlants" id="KQL22219">
    <property type="protein sequence ID" value="KQL22219"/>
    <property type="gene ID" value="SETIT_032608mg"/>
</dbReference>
<reference evidence="4" key="1">
    <citation type="journal article" date="2012" name="Nat. Biotechnol.">
        <title>Reference genome sequence of the model plant Setaria.</title>
        <authorList>
            <person name="Bennetzen J.L."/>
            <person name="Schmutz J."/>
            <person name="Wang H."/>
            <person name="Percifield R."/>
            <person name="Hawkins J."/>
            <person name="Pontaroli A.C."/>
            <person name="Estep M."/>
            <person name="Feng L."/>
            <person name="Vaughn J.N."/>
            <person name="Grimwood J."/>
            <person name="Jenkins J."/>
            <person name="Barry K."/>
            <person name="Lindquist E."/>
            <person name="Hellsten U."/>
            <person name="Deshpande S."/>
            <person name="Wang X."/>
            <person name="Wu X."/>
            <person name="Mitros T."/>
            <person name="Triplett J."/>
            <person name="Yang X."/>
            <person name="Ye C.Y."/>
            <person name="Mauro-Herrera M."/>
            <person name="Wang L."/>
            <person name="Li P."/>
            <person name="Sharma M."/>
            <person name="Sharma R."/>
            <person name="Ronald P.C."/>
            <person name="Panaud O."/>
            <person name="Kellogg E.A."/>
            <person name="Brutnell T.P."/>
            <person name="Doust A.N."/>
            <person name="Tuskan G.A."/>
            <person name="Rokhsar D."/>
            <person name="Devos K.M."/>
        </authorList>
    </citation>
    <scope>NUCLEOTIDE SEQUENCE [LARGE SCALE GENOMIC DNA]</scope>
    <source>
        <strain evidence="4">cv. Yugu1</strain>
    </source>
</reference>
<dbReference type="EMBL" id="AGNK02000631">
    <property type="status" value="NOT_ANNOTATED_CDS"/>
    <property type="molecule type" value="Genomic_DNA"/>
</dbReference>
<sequence length="270" mass="29876">MMNAMGLFHLSESKVRVAKAAEDFAPRLHTERQSLYTLIRSSLAGGGAALAMLIHTLGLARSSPSVAASELLRASYSVDDNKQYTRRSVQQLLCVLSLVAMWKIDTDFRTYASMAANCSLDKESRNVQQVHMKSEHMESTNYDPVTSAGYEYEKIDDSSSKTGRQIEITRRFFGLSCPESKLQKTLKGLLLDYDAACRINEAELAFAHDHFFTGAASAKAVVYPVTTLASVKDLFIHTKNKSNNSSGMALTAVLIMLVLLALELLQLYLY</sequence>
<dbReference type="Pfam" id="PF13968">
    <property type="entry name" value="DUF4220"/>
    <property type="match status" value="1"/>
</dbReference>
<name>K4A166_SETIT</name>
<feature type="domain" description="DUF4220" evidence="2">
    <location>
        <begin position="162"/>
        <end position="270"/>
    </location>
</feature>
<evidence type="ECO:0000313" key="4">
    <source>
        <dbReference type="Proteomes" id="UP000004995"/>
    </source>
</evidence>
<dbReference type="InterPro" id="IPR025315">
    <property type="entry name" value="DUF4220"/>
</dbReference>
<keyword evidence="1" id="KW-1133">Transmembrane helix</keyword>
<accession>K4A166</accession>
<feature type="transmembrane region" description="Helical" evidence="1">
    <location>
        <begin position="249"/>
        <end position="269"/>
    </location>
</feature>
<proteinExistence type="predicted"/>
<dbReference type="AlphaFoldDB" id="K4A166"/>
<keyword evidence="1" id="KW-0472">Membrane</keyword>
<protein>
    <recommendedName>
        <fullName evidence="2">DUF4220 domain-containing protein</fullName>
    </recommendedName>
</protein>
<dbReference type="InParanoid" id="K4A166"/>
<evidence type="ECO:0000313" key="3">
    <source>
        <dbReference type="EnsemblPlants" id="KQL22219"/>
    </source>
</evidence>
<evidence type="ECO:0000259" key="2">
    <source>
        <dbReference type="Pfam" id="PF13968"/>
    </source>
</evidence>
<keyword evidence="4" id="KW-1185">Reference proteome</keyword>
<dbReference type="Gramene" id="KQL22219">
    <property type="protein sequence ID" value="KQL22219"/>
    <property type="gene ID" value="SETIT_032608mg"/>
</dbReference>
<dbReference type="HOGENOM" id="CLU_1032849_0_0_1"/>
<reference evidence="3" key="2">
    <citation type="submission" date="2018-08" db="UniProtKB">
        <authorList>
            <consortium name="EnsemblPlants"/>
        </authorList>
    </citation>
    <scope>IDENTIFICATION</scope>
    <source>
        <strain evidence="3">Yugu1</strain>
    </source>
</reference>